<reference evidence="3 4" key="1">
    <citation type="submission" date="2023-08" db="EMBL/GenBank/DDBJ databases">
        <title>A Necator americanus chromosomal reference genome.</title>
        <authorList>
            <person name="Ilik V."/>
            <person name="Petrzelkova K.J."/>
            <person name="Pardy F."/>
            <person name="Fuh T."/>
            <person name="Niatou-Singa F.S."/>
            <person name="Gouil Q."/>
            <person name="Baker L."/>
            <person name="Ritchie M.E."/>
            <person name="Jex A.R."/>
            <person name="Gazzola D."/>
            <person name="Li H."/>
            <person name="Toshio Fujiwara R."/>
            <person name="Zhan B."/>
            <person name="Aroian R.V."/>
            <person name="Pafco B."/>
            <person name="Schwarz E.M."/>
        </authorList>
    </citation>
    <scope>NUCLEOTIDE SEQUENCE [LARGE SCALE GENOMIC DNA]</scope>
    <source>
        <strain evidence="3 4">Aroian</strain>
        <tissue evidence="3">Whole animal</tissue>
    </source>
</reference>
<gene>
    <name evidence="3" type="primary">Necator_chrV.g19714</name>
    <name evidence="3" type="ORF">RB195_014922</name>
</gene>
<keyword evidence="2" id="KW-1133">Transmembrane helix</keyword>
<evidence type="ECO:0000256" key="2">
    <source>
        <dbReference type="SAM" id="Phobius"/>
    </source>
</evidence>
<name>A0ABR1E269_NECAM</name>
<dbReference type="Pfam" id="PF04789">
    <property type="entry name" value="DUF621"/>
    <property type="match status" value="1"/>
</dbReference>
<dbReference type="Proteomes" id="UP001303046">
    <property type="component" value="Unassembled WGS sequence"/>
</dbReference>
<feature type="transmembrane region" description="Helical" evidence="2">
    <location>
        <begin position="106"/>
        <end position="128"/>
    </location>
</feature>
<dbReference type="InterPro" id="IPR006874">
    <property type="entry name" value="DUF621"/>
</dbReference>
<feature type="transmembrane region" description="Helical" evidence="2">
    <location>
        <begin position="21"/>
        <end position="49"/>
    </location>
</feature>
<evidence type="ECO:0000256" key="1">
    <source>
        <dbReference type="SAM" id="MobiDB-lite"/>
    </source>
</evidence>
<keyword evidence="2" id="KW-0472">Membrane</keyword>
<feature type="transmembrane region" description="Helical" evidence="2">
    <location>
        <begin position="61"/>
        <end position="85"/>
    </location>
</feature>
<comment type="caution">
    <text evidence="3">The sequence shown here is derived from an EMBL/GenBank/DDBJ whole genome shotgun (WGS) entry which is preliminary data.</text>
</comment>
<protein>
    <recommendedName>
        <fullName evidence="5">G-protein coupled receptors family 1 profile domain-containing protein</fullName>
    </recommendedName>
</protein>
<evidence type="ECO:0008006" key="5">
    <source>
        <dbReference type="Google" id="ProtNLM"/>
    </source>
</evidence>
<evidence type="ECO:0000313" key="4">
    <source>
        <dbReference type="Proteomes" id="UP001303046"/>
    </source>
</evidence>
<accession>A0ABR1E269</accession>
<evidence type="ECO:0000313" key="3">
    <source>
        <dbReference type="EMBL" id="KAK6756789.1"/>
    </source>
</evidence>
<dbReference type="EMBL" id="JAVFWL010000005">
    <property type="protein sequence ID" value="KAK6756789.1"/>
    <property type="molecule type" value="Genomic_DNA"/>
</dbReference>
<organism evidence="3 4">
    <name type="scientific">Necator americanus</name>
    <name type="common">Human hookworm</name>
    <dbReference type="NCBI Taxonomy" id="51031"/>
    <lineage>
        <taxon>Eukaryota</taxon>
        <taxon>Metazoa</taxon>
        <taxon>Ecdysozoa</taxon>
        <taxon>Nematoda</taxon>
        <taxon>Chromadorea</taxon>
        <taxon>Rhabditida</taxon>
        <taxon>Rhabditina</taxon>
        <taxon>Rhabditomorpha</taxon>
        <taxon>Strongyloidea</taxon>
        <taxon>Ancylostomatidae</taxon>
        <taxon>Bunostominae</taxon>
        <taxon>Necator</taxon>
    </lineage>
</organism>
<feature type="region of interest" description="Disordered" evidence="1">
    <location>
        <begin position="192"/>
        <end position="214"/>
    </location>
</feature>
<feature type="transmembrane region" description="Helical" evidence="2">
    <location>
        <begin position="140"/>
        <end position="160"/>
    </location>
</feature>
<sequence>MDDEVDACLARSRRIPESSRPLVACVIILFTMVGIISNLSLLAVLTIHWKSNFRSQHFTFFVLNMIVSGLIYSATNLWVSIPCTIDDCPLIRRDITMIILATPNTLGYWGYLFSSLSLAAYRFGIFMSRNFGKNTVNMKIFVMLCCVIIYSLAKLMLVGVKHNIAPGSRMPHSRSTERIYLELNLMSRIEHDERPEPRAGQEKTLGERIRASRM</sequence>
<proteinExistence type="predicted"/>
<keyword evidence="2" id="KW-0812">Transmembrane</keyword>
<keyword evidence="4" id="KW-1185">Reference proteome</keyword>